<gene>
    <name evidence="2" type="ORF">MtrunA17_Chr2g0296511</name>
</gene>
<accession>A0A396J578</accession>
<organism evidence="2">
    <name type="scientific">Medicago truncatula</name>
    <name type="common">Barrel medic</name>
    <name type="synonym">Medicago tribuloides</name>
    <dbReference type="NCBI Taxonomy" id="3880"/>
    <lineage>
        <taxon>Eukaryota</taxon>
        <taxon>Viridiplantae</taxon>
        <taxon>Streptophyta</taxon>
        <taxon>Embryophyta</taxon>
        <taxon>Tracheophyta</taxon>
        <taxon>Spermatophyta</taxon>
        <taxon>Magnoliopsida</taxon>
        <taxon>eudicotyledons</taxon>
        <taxon>Gunneridae</taxon>
        <taxon>Pentapetalae</taxon>
        <taxon>rosids</taxon>
        <taxon>fabids</taxon>
        <taxon>Fabales</taxon>
        <taxon>Fabaceae</taxon>
        <taxon>Papilionoideae</taxon>
        <taxon>50 kb inversion clade</taxon>
        <taxon>NPAAA clade</taxon>
        <taxon>Hologalegina</taxon>
        <taxon>IRL clade</taxon>
        <taxon>Trifolieae</taxon>
        <taxon>Medicago</taxon>
    </lineage>
</organism>
<dbReference type="AlphaFoldDB" id="A0A396J578"/>
<name>A0A396J578_MEDTR</name>
<reference evidence="2" key="1">
    <citation type="journal article" date="2018" name="Nat. Plants">
        <title>Whole-genome landscape of Medicago truncatula symbiotic genes.</title>
        <authorList>
            <person name="Pecrix Y."/>
            <person name="Gamas P."/>
            <person name="Carrere S."/>
        </authorList>
    </citation>
    <scope>NUCLEOTIDE SEQUENCE</scope>
    <source>
        <tissue evidence="2">Leaves</tissue>
    </source>
</reference>
<dbReference type="EMBL" id="PSQE01000002">
    <property type="protein sequence ID" value="RHN73256.1"/>
    <property type="molecule type" value="Genomic_DNA"/>
</dbReference>
<comment type="caution">
    <text evidence="2">The sequence shown here is derived from an EMBL/GenBank/DDBJ whole genome shotgun (WGS) entry which is preliminary data.</text>
</comment>
<proteinExistence type="predicted"/>
<protein>
    <submittedName>
        <fullName evidence="2">Uncharacterized protein</fullName>
    </submittedName>
</protein>
<feature type="compositionally biased region" description="Low complexity" evidence="1">
    <location>
        <begin position="24"/>
        <end position="39"/>
    </location>
</feature>
<dbReference type="Gramene" id="rna9053">
    <property type="protein sequence ID" value="RHN73256.1"/>
    <property type="gene ID" value="gene9053"/>
</dbReference>
<dbReference type="Proteomes" id="UP000265566">
    <property type="component" value="Chromosome 2"/>
</dbReference>
<sequence length="186" mass="20898">MRFQKENTPFHPPPQIQPSHHKFSSSIIQNSAISSSQNQELPSKVSNLTHKNRHKQWKSMSISCSKGKTHALSDEFDLRPSENGNTKQQSCSKSEAIIVNDGPKDGDGFKCCAFRMCLPGFGKVKPIKPRKSETNMDCSMNVMSSTFSFSFETFDINAQGRIVRENENNNEDDSISSYFELPSAEL</sequence>
<feature type="compositionally biased region" description="Polar residues" evidence="1">
    <location>
        <begin position="40"/>
        <end position="49"/>
    </location>
</feature>
<evidence type="ECO:0000256" key="1">
    <source>
        <dbReference type="SAM" id="MobiDB-lite"/>
    </source>
</evidence>
<feature type="region of interest" description="Disordered" evidence="1">
    <location>
        <begin position="1"/>
        <end position="60"/>
    </location>
</feature>
<evidence type="ECO:0000313" key="2">
    <source>
        <dbReference type="EMBL" id="RHN73256.1"/>
    </source>
</evidence>